<dbReference type="PANTHER" id="PTHR10677">
    <property type="entry name" value="UBIQUILIN"/>
    <property type="match status" value="1"/>
</dbReference>
<dbReference type="InParanoid" id="A0A1J7IEA0"/>
<gene>
    <name evidence="3" type="ORF">CONLIGDRAFT_708920</name>
</gene>
<dbReference type="GO" id="GO:0031593">
    <property type="term" value="F:polyubiquitin modification-dependent protein binding"/>
    <property type="evidence" value="ECO:0007669"/>
    <property type="project" value="TreeGrafter"/>
</dbReference>
<dbReference type="InterPro" id="IPR015496">
    <property type="entry name" value="Ubiquilin"/>
</dbReference>
<dbReference type="GO" id="GO:0006511">
    <property type="term" value="P:ubiquitin-dependent protein catabolic process"/>
    <property type="evidence" value="ECO:0007669"/>
    <property type="project" value="TreeGrafter"/>
</dbReference>
<name>A0A1J7IEA0_9PEZI</name>
<dbReference type="GO" id="GO:0005829">
    <property type="term" value="C:cytosol"/>
    <property type="evidence" value="ECO:0007669"/>
    <property type="project" value="TreeGrafter"/>
</dbReference>
<feature type="region of interest" description="Disordered" evidence="1">
    <location>
        <begin position="1"/>
        <end position="25"/>
    </location>
</feature>
<dbReference type="InterPro" id="IPR029071">
    <property type="entry name" value="Ubiquitin-like_domsf"/>
</dbReference>
<reference evidence="3 4" key="1">
    <citation type="submission" date="2016-10" db="EMBL/GenBank/DDBJ databases">
        <title>Draft genome sequence of Coniochaeta ligniaria NRRL30616, a lignocellulolytic fungus for bioabatement of inhibitors in plant biomass hydrolysates.</title>
        <authorList>
            <consortium name="DOE Joint Genome Institute"/>
            <person name="Jimenez D.J."/>
            <person name="Hector R.E."/>
            <person name="Riley R."/>
            <person name="Sun H."/>
            <person name="Grigoriev I.V."/>
            <person name="Van Elsas J.D."/>
            <person name="Nichols N.N."/>
        </authorList>
    </citation>
    <scope>NUCLEOTIDE SEQUENCE [LARGE SCALE GENOMIC DNA]</scope>
    <source>
        <strain evidence="3 4">NRRL 30616</strain>
    </source>
</reference>
<keyword evidence="4" id="KW-1185">Reference proteome</keyword>
<dbReference type="SUPFAM" id="SSF54236">
    <property type="entry name" value="Ubiquitin-like"/>
    <property type="match status" value="2"/>
</dbReference>
<organism evidence="3 4">
    <name type="scientific">Coniochaeta ligniaria NRRL 30616</name>
    <dbReference type="NCBI Taxonomy" id="1408157"/>
    <lineage>
        <taxon>Eukaryota</taxon>
        <taxon>Fungi</taxon>
        <taxon>Dikarya</taxon>
        <taxon>Ascomycota</taxon>
        <taxon>Pezizomycotina</taxon>
        <taxon>Sordariomycetes</taxon>
        <taxon>Sordariomycetidae</taxon>
        <taxon>Coniochaetales</taxon>
        <taxon>Coniochaetaceae</taxon>
        <taxon>Coniochaeta</taxon>
    </lineage>
</organism>
<protein>
    <recommendedName>
        <fullName evidence="2">Ubiquitin-like domain-containing protein</fullName>
    </recommendedName>
</protein>
<sequence length="193" mass="21011">MMATTRSSSPPGLDTATSSSSSDSCDDEFVRVQEAGVAHSTAIRPVTSSNTVRELKEALAAEIGLGAWEELNLYFAETSLKDNDATLESFNVANGDELTYCRSVTPKREGSGPMFKTLFFTNMISGGNFSLTNVPTTWTVAALMQRIAQERGYQAETLRLLFAKKELQSDNTLASYGLRNESDIFIVSRVRGG</sequence>
<dbReference type="Pfam" id="PF00240">
    <property type="entry name" value="ubiquitin"/>
    <property type="match status" value="1"/>
</dbReference>
<dbReference type="EMBL" id="KV875101">
    <property type="protein sequence ID" value="OIW26031.1"/>
    <property type="molecule type" value="Genomic_DNA"/>
</dbReference>
<dbReference type="SMART" id="SM00213">
    <property type="entry name" value="UBQ"/>
    <property type="match status" value="2"/>
</dbReference>
<dbReference type="PROSITE" id="PS50053">
    <property type="entry name" value="UBIQUITIN_2"/>
    <property type="match status" value="1"/>
</dbReference>
<accession>A0A1J7IEA0</accession>
<dbReference type="CDD" id="cd17039">
    <property type="entry name" value="Ubl_ubiquitin_like"/>
    <property type="match status" value="2"/>
</dbReference>
<dbReference type="OrthoDB" id="428577at2759"/>
<feature type="domain" description="Ubiquitin-like" evidence="2">
    <location>
        <begin position="116"/>
        <end position="193"/>
    </location>
</feature>
<evidence type="ECO:0000259" key="2">
    <source>
        <dbReference type="PROSITE" id="PS50053"/>
    </source>
</evidence>
<dbReference type="InterPro" id="IPR000626">
    <property type="entry name" value="Ubiquitin-like_dom"/>
</dbReference>
<evidence type="ECO:0000256" key="1">
    <source>
        <dbReference type="SAM" id="MobiDB-lite"/>
    </source>
</evidence>
<dbReference type="PANTHER" id="PTHR10677:SF3">
    <property type="entry name" value="FI07626P-RELATED"/>
    <property type="match status" value="1"/>
</dbReference>
<evidence type="ECO:0000313" key="3">
    <source>
        <dbReference type="EMBL" id="OIW26031.1"/>
    </source>
</evidence>
<dbReference type="STRING" id="1408157.A0A1J7IEA0"/>
<proteinExistence type="predicted"/>
<evidence type="ECO:0000313" key="4">
    <source>
        <dbReference type="Proteomes" id="UP000182658"/>
    </source>
</evidence>
<dbReference type="Gene3D" id="3.10.20.90">
    <property type="entry name" value="Phosphatidylinositol 3-kinase Catalytic Subunit, Chain A, domain 1"/>
    <property type="match status" value="2"/>
</dbReference>
<dbReference type="Proteomes" id="UP000182658">
    <property type="component" value="Unassembled WGS sequence"/>
</dbReference>
<feature type="compositionally biased region" description="Polar residues" evidence="1">
    <location>
        <begin position="1"/>
        <end position="10"/>
    </location>
</feature>
<dbReference type="AlphaFoldDB" id="A0A1J7IEA0"/>